<keyword evidence="2 6" id="KW-0812">Transmembrane</keyword>
<keyword evidence="3 6" id="KW-1133">Transmembrane helix</keyword>
<feature type="region of interest" description="Disordered" evidence="5">
    <location>
        <begin position="363"/>
        <end position="393"/>
    </location>
</feature>
<dbReference type="Proteomes" id="UP001153148">
    <property type="component" value="Unassembled WGS sequence"/>
</dbReference>
<gene>
    <name evidence="7" type="ORF">TPAB3V08_LOCUS31</name>
</gene>
<dbReference type="PANTHER" id="PTHR11662">
    <property type="entry name" value="SOLUTE CARRIER FAMILY 17"/>
    <property type="match status" value="1"/>
</dbReference>
<evidence type="ECO:0000256" key="1">
    <source>
        <dbReference type="ARBA" id="ARBA00004141"/>
    </source>
</evidence>
<comment type="subcellular location">
    <subcellularLocation>
        <location evidence="1">Membrane</location>
        <topology evidence="1">Multi-pass membrane protein</topology>
    </subcellularLocation>
</comment>
<feature type="transmembrane region" description="Helical" evidence="6">
    <location>
        <begin position="254"/>
        <end position="280"/>
    </location>
</feature>
<evidence type="ECO:0000256" key="4">
    <source>
        <dbReference type="ARBA" id="ARBA00023136"/>
    </source>
</evidence>
<evidence type="ECO:0000256" key="6">
    <source>
        <dbReference type="SAM" id="Phobius"/>
    </source>
</evidence>
<keyword evidence="8" id="KW-1185">Reference proteome</keyword>
<evidence type="ECO:0000256" key="3">
    <source>
        <dbReference type="ARBA" id="ARBA00022989"/>
    </source>
</evidence>
<evidence type="ECO:0000256" key="5">
    <source>
        <dbReference type="SAM" id="MobiDB-lite"/>
    </source>
</evidence>
<name>A0ABN7NDP5_TIMPD</name>
<proteinExistence type="predicted"/>
<protein>
    <submittedName>
        <fullName evidence="7">Uncharacterized protein</fullName>
    </submittedName>
</protein>
<evidence type="ECO:0000256" key="2">
    <source>
        <dbReference type="ARBA" id="ARBA00022692"/>
    </source>
</evidence>
<evidence type="ECO:0000313" key="8">
    <source>
        <dbReference type="Proteomes" id="UP001153148"/>
    </source>
</evidence>
<feature type="transmembrane region" description="Helical" evidence="6">
    <location>
        <begin position="337"/>
        <end position="355"/>
    </location>
</feature>
<dbReference type="EMBL" id="CAJPIN010000028">
    <property type="protein sequence ID" value="CAG2052925.1"/>
    <property type="molecule type" value="Genomic_DNA"/>
</dbReference>
<feature type="transmembrane region" description="Helical" evidence="6">
    <location>
        <begin position="300"/>
        <end position="325"/>
    </location>
</feature>
<dbReference type="SUPFAM" id="SSF103473">
    <property type="entry name" value="MFS general substrate transporter"/>
    <property type="match status" value="1"/>
</dbReference>
<feature type="compositionally biased region" description="Basic and acidic residues" evidence="5">
    <location>
        <begin position="363"/>
        <end position="378"/>
    </location>
</feature>
<comment type="caution">
    <text evidence="7">The sequence shown here is derived from an EMBL/GenBank/DDBJ whole genome shotgun (WGS) entry which is preliminary data.</text>
</comment>
<organism evidence="7 8">
    <name type="scientific">Timema podura</name>
    <name type="common">Walking stick</name>
    <dbReference type="NCBI Taxonomy" id="61482"/>
    <lineage>
        <taxon>Eukaryota</taxon>
        <taxon>Metazoa</taxon>
        <taxon>Ecdysozoa</taxon>
        <taxon>Arthropoda</taxon>
        <taxon>Hexapoda</taxon>
        <taxon>Insecta</taxon>
        <taxon>Pterygota</taxon>
        <taxon>Neoptera</taxon>
        <taxon>Polyneoptera</taxon>
        <taxon>Phasmatodea</taxon>
        <taxon>Timematodea</taxon>
        <taxon>Timematoidea</taxon>
        <taxon>Timematidae</taxon>
        <taxon>Timema</taxon>
    </lineage>
</organism>
<dbReference type="InterPro" id="IPR036259">
    <property type="entry name" value="MFS_trans_sf"/>
</dbReference>
<accession>A0ABN7NDP5</accession>
<dbReference type="InterPro" id="IPR050382">
    <property type="entry name" value="MFS_Na/Anion_cotransporter"/>
</dbReference>
<dbReference type="PANTHER" id="PTHR11662:SF399">
    <property type="entry name" value="FI19708P1-RELATED"/>
    <property type="match status" value="1"/>
</dbReference>
<reference evidence="7" key="1">
    <citation type="submission" date="2021-03" db="EMBL/GenBank/DDBJ databases">
        <authorList>
            <person name="Tran Van P."/>
        </authorList>
    </citation>
    <scope>NUCLEOTIDE SEQUENCE</scope>
</reference>
<sequence length="393" mass="44113">MVCLRIPSERWYECQEFPSDGRVCQKQARRRSCGGIGNYTPELRQTTVRPIESGGGGGTARYITGTKAGTTRLSTSQAYELSTPTRHPSFSLELVLCQVIDHMKSGRWKYAVNMPLGDCQDLDHMLADFLQYLSHMSSGRWQDVNHISSGRWQFVDHISPGRCTCKDIEQCTQTERVVVTTLKPVPWKAILTSPPVWAAISVQSGGAYVTYTFMSELPTYSKNVLHFDVQGNLIYEYFNYYIVFLYQGCIGPSICLLLVTLVGCNTAAVVALLVTTQFLYGSYYGGSFMNSLDLGINYAGSISGIGLTIVNSMGIFSAQVAGLLTDGEQSTTQWNKVFYIAMGVIIVPFVIFMIFGSTEEQEWNKQERDEERSKEVRRLERKKKMSMEHIPNI</sequence>
<evidence type="ECO:0000313" key="7">
    <source>
        <dbReference type="EMBL" id="CAG2052925.1"/>
    </source>
</evidence>
<keyword evidence="4 6" id="KW-0472">Membrane</keyword>